<dbReference type="EMBL" id="AP024749">
    <property type="protein sequence ID" value="BCY28374.1"/>
    <property type="molecule type" value="Genomic_DNA"/>
</dbReference>
<dbReference type="RefSeq" id="WP_221259945.1">
    <property type="nucleotide sequence ID" value="NZ_AP024749.1"/>
</dbReference>
<organism evidence="1 2">
    <name type="scientific">Flavobacterium okayamense</name>
    <dbReference type="NCBI Taxonomy" id="2830782"/>
    <lineage>
        <taxon>Bacteria</taxon>
        <taxon>Pseudomonadati</taxon>
        <taxon>Bacteroidota</taxon>
        <taxon>Flavobacteriia</taxon>
        <taxon>Flavobacteriales</taxon>
        <taxon>Flavobacteriaceae</taxon>
        <taxon>Flavobacterium</taxon>
    </lineage>
</organism>
<gene>
    <name evidence="1" type="ORF">KK2020170_12420</name>
</gene>
<dbReference type="Gene3D" id="3.30.565.10">
    <property type="entry name" value="Histidine kinase-like ATPase, C-terminal domain"/>
    <property type="match status" value="1"/>
</dbReference>
<dbReference type="Proteomes" id="UP000825258">
    <property type="component" value="Chromosome"/>
</dbReference>
<accession>A0ABM7S5R8</accession>
<keyword evidence="2" id="KW-1185">Reference proteome</keyword>
<protein>
    <recommendedName>
        <fullName evidence="3">Histidine kinase-, DNA gyrase B-, and HSP90-like ATPase</fullName>
    </recommendedName>
</protein>
<evidence type="ECO:0008006" key="3">
    <source>
        <dbReference type="Google" id="ProtNLM"/>
    </source>
</evidence>
<name>A0ABM7S5R8_9FLAO</name>
<dbReference type="SUPFAM" id="SSF55874">
    <property type="entry name" value="ATPase domain of HSP90 chaperone/DNA topoisomerase II/histidine kinase"/>
    <property type="match status" value="1"/>
</dbReference>
<proteinExistence type="predicted"/>
<reference evidence="1 2" key="1">
    <citation type="submission" date="2021-06" db="EMBL/GenBank/DDBJ databases">
        <title>Whole genome sequences of Flavobacterium sp. KK2020170 and assembly.</title>
        <authorList>
            <person name="Kitahara K."/>
            <person name="Miyoshi S."/>
            <person name="Uesaka K."/>
        </authorList>
    </citation>
    <scope>NUCLEOTIDE SEQUENCE [LARGE SCALE GENOMIC DNA]</scope>
    <source>
        <strain evidence="1 2">KK2020170</strain>
    </source>
</reference>
<evidence type="ECO:0000313" key="1">
    <source>
        <dbReference type="EMBL" id="BCY28374.1"/>
    </source>
</evidence>
<dbReference type="InterPro" id="IPR036890">
    <property type="entry name" value="HATPase_C_sf"/>
</dbReference>
<evidence type="ECO:0000313" key="2">
    <source>
        <dbReference type="Proteomes" id="UP000825258"/>
    </source>
</evidence>
<sequence>MIIELPINIKSEFEGYNYFSRLWSELKDHNYTDIVFDFKNVKFFEANLCAMFGAIFESLETNNNFISVINIHSRILNVLRKNEFVLPYGFTKVTDTYDTTVVYKKFNPNADKDFYNYINTQLLSKEEFPSHSELLGKRIIENIFELYENARTHGLCNYIHTCGQIFPNKLSKPLHFTIVDKGKNIKENVSIFFGKEIEAKEAIAWAMEKGNTTKTGSNPGGLGLSIIFEFIKINGGKIQVISSNGFYEFSNNKILTKKLNYTFDGTLVNLRFNLNDNNYYSLIEEEDFENIF</sequence>